<evidence type="ECO:0008006" key="3">
    <source>
        <dbReference type="Google" id="ProtNLM"/>
    </source>
</evidence>
<dbReference type="GO" id="GO:0043165">
    <property type="term" value="P:Gram-negative-bacterium-type cell outer membrane assembly"/>
    <property type="evidence" value="ECO:0007669"/>
    <property type="project" value="InterPro"/>
</dbReference>
<dbReference type="InterPro" id="IPR007485">
    <property type="entry name" value="LPS_assembly_LptE"/>
</dbReference>
<evidence type="ECO:0000313" key="1">
    <source>
        <dbReference type="EMBL" id="TMQ53239.1"/>
    </source>
</evidence>
<dbReference type="Pfam" id="PF04390">
    <property type="entry name" value="LptE"/>
    <property type="match status" value="1"/>
</dbReference>
<dbReference type="Gene3D" id="3.30.160.150">
    <property type="entry name" value="Lipoprotein like domain"/>
    <property type="match status" value="1"/>
</dbReference>
<dbReference type="GO" id="GO:0019867">
    <property type="term" value="C:outer membrane"/>
    <property type="evidence" value="ECO:0007669"/>
    <property type="project" value="InterPro"/>
</dbReference>
<reference evidence="1 2" key="1">
    <citation type="journal article" date="2019" name="Nat. Microbiol.">
        <title>Mediterranean grassland soil C-N compound turnover is dependent on rainfall and depth, and is mediated by genomically divergent microorganisms.</title>
        <authorList>
            <person name="Diamond S."/>
            <person name="Andeer P.F."/>
            <person name="Li Z."/>
            <person name="Crits-Christoph A."/>
            <person name="Burstein D."/>
            <person name="Anantharaman K."/>
            <person name="Lane K.R."/>
            <person name="Thomas B.C."/>
            <person name="Pan C."/>
            <person name="Northen T.R."/>
            <person name="Banfield J.F."/>
        </authorList>
    </citation>
    <scope>NUCLEOTIDE SEQUENCE [LARGE SCALE GENOMIC DNA]</scope>
    <source>
        <strain evidence="1">WS_4</strain>
    </source>
</reference>
<evidence type="ECO:0000313" key="2">
    <source>
        <dbReference type="Proteomes" id="UP000319829"/>
    </source>
</evidence>
<gene>
    <name evidence="1" type="ORF">E6K74_10440</name>
</gene>
<dbReference type="Proteomes" id="UP000319829">
    <property type="component" value="Unassembled WGS sequence"/>
</dbReference>
<dbReference type="EMBL" id="VBOU01000089">
    <property type="protein sequence ID" value="TMQ53239.1"/>
    <property type="molecule type" value="Genomic_DNA"/>
</dbReference>
<comment type="caution">
    <text evidence="1">The sequence shown here is derived from an EMBL/GenBank/DDBJ whole genome shotgun (WGS) entry which is preliminary data.</text>
</comment>
<organism evidence="1 2">
    <name type="scientific">Eiseniibacteriota bacterium</name>
    <dbReference type="NCBI Taxonomy" id="2212470"/>
    <lineage>
        <taxon>Bacteria</taxon>
        <taxon>Candidatus Eiseniibacteriota</taxon>
    </lineage>
</organism>
<accession>A0A538SPD3</accession>
<proteinExistence type="predicted"/>
<protein>
    <recommendedName>
        <fullName evidence="3">LptE family protein</fullName>
    </recommendedName>
</protein>
<name>A0A538SPD3_UNCEI</name>
<dbReference type="AlphaFoldDB" id="A0A538SPD3"/>
<sequence>MDSRTRPPRMWGRMPGVAPRRSAGIWIALMLFAASGPGCGYTVRSALPSHLKTLAIPVLVNNTVEFGLADDITQALVDGFLADRHLRIVQERDADAVLRGTVSAYKNQVFGYTSTERATEYEVVLTVRVSFRDMVKNRDVWKEDALSVRTTYTVVPVGTEPAKTETDGRRDVIQKLADQIVSRTVQGW</sequence>